<proteinExistence type="predicted"/>
<dbReference type="AlphaFoldDB" id="A0AAP3E5B3"/>
<evidence type="ECO:0000313" key="3">
    <source>
        <dbReference type="Proteomes" id="UP001320972"/>
    </source>
</evidence>
<protein>
    <submittedName>
        <fullName evidence="1">Uncharacterized protein</fullName>
    </submittedName>
</protein>
<dbReference type="EMBL" id="JAOPKB010000014">
    <property type="protein sequence ID" value="MCU4974949.1"/>
    <property type="molecule type" value="Genomic_DNA"/>
</dbReference>
<reference evidence="1 3" key="1">
    <citation type="submission" date="2022-09" db="EMBL/GenBank/DDBJ databases">
        <title>Enrichment on poylsaccharides allowed isolation of novel metabolic and taxonomic groups of Haloarchaea.</title>
        <authorList>
            <person name="Sorokin D.Y."/>
            <person name="Elcheninov A.G."/>
            <person name="Khizhniak T.V."/>
            <person name="Kolganova T.V."/>
            <person name="Kublanov I.V."/>
        </authorList>
    </citation>
    <scope>NUCLEOTIDE SEQUENCE</scope>
    <source>
        <strain evidence="2 3">AArc-m2/3/4</strain>
        <strain evidence="1">AArc-xg1-1</strain>
    </source>
</reference>
<evidence type="ECO:0000313" key="4">
    <source>
        <dbReference type="Proteomes" id="UP001321018"/>
    </source>
</evidence>
<dbReference type="EMBL" id="JAOPKA010000039">
    <property type="protein sequence ID" value="MCU4744709.1"/>
    <property type="molecule type" value="Genomic_DNA"/>
</dbReference>
<organism evidence="1 4">
    <name type="scientific">Natronoglomus mannanivorans</name>
    <dbReference type="NCBI Taxonomy" id="2979990"/>
    <lineage>
        <taxon>Archaea</taxon>
        <taxon>Methanobacteriati</taxon>
        <taxon>Methanobacteriota</taxon>
        <taxon>Stenosarchaea group</taxon>
        <taxon>Halobacteria</taxon>
        <taxon>Halobacteriales</taxon>
        <taxon>Natrialbaceae</taxon>
        <taxon>Natronoglomus</taxon>
    </lineage>
</organism>
<dbReference type="Proteomes" id="UP001321018">
    <property type="component" value="Unassembled WGS sequence"/>
</dbReference>
<sequence>MEPTPPSNSSDDPTTAFENDLGELILAAYGRGAAIEDTWKIDGPVSDAPNWRVTIEKVPPEDLTYDPTILEE</sequence>
<accession>A0AAP3E5B3</accession>
<dbReference type="RefSeq" id="WP_338006506.1">
    <property type="nucleotide sequence ID" value="NZ_JAOPKA010000039.1"/>
</dbReference>
<name>A0AAP3E5B3_9EURY</name>
<evidence type="ECO:0000313" key="2">
    <source>
        <dbReference type="EMBL" id="MCU4974949.1"/>
    </source>
</evidence>
<dbReference type="Proteomes" id="UP001320972">
    <property type="component" value="Unassembled WGS sequence"/>
</dbReference>
<comment type="caution">
    <text evidence="1">The sequence shown here is derived from an EMBL/GenBank/DDBJ whole genome shotgun (WGS) entry which is preliminary data.</text>
</comment>
<keyword evidence="3" id="KW-1185">Reference proteome</keyword>
<gene>
    <name evidence="2" type="ORF">OB955_19705</name>
    <name evidence="1" type="ORF">OB960_25410</name>
</gene>
<evidence type="ECO:0000313" key="1">
    <source>
        <dbReference type="EMBL" id="MCU4744709.1"/>
    </source>
</evidence>